<comment type="caution">
    <text evidence="4">The sequence shown here is derived from an EMBL/GenBank/DDBJ whole genome shotgun (WGS) entry which is preliminary data.</text>
</comment>
<feature type="non-terminal residue" evidence="4">
    <location>
        <position position="138"/>
    </location>
</feature>
<dbReference type="EMBL" id="CAJNNV010026441">
    <property type="protein sequence ID" value="CAE8618184.1"/>
    <property type="molecule type" value="Genomic_DNA"/>
</dbReference>
<keyword evidence="1" id="KW-0596">Phosphopantetheine</keyword>
<dbReference type="AlphaFoldDB" id="A0A813G0Q5"/>
<dbReference type="PROSITE" id="PS52004">
    <property type="entry name" value="KS3_2"/>
    <property type="match status" value="1"/>
</dbReference>
<evidence type="ECO:0000259" key="3">
    <source>
        <dbReference type="PROSITE" id="PS52004"/>
    </source>
</evidence>
<dbReference type="GO" id="GO:0004312">
    <property type="term" value="F:fatty acid synthase activity"/>
    <property type="evidence" value="ECO:0007669"/>
    <property type="project" value="TreeGrafter"/>
</dbReference>
<keyword evidence="2" id="KW-0597">Phosphoprotein</keyword>
<dbReference type="InterPro" id="IPR020841">
    <property type="entry name" value="PKS_Beta-ketoAc_synthase_dom"/>
</dbReference>
<dbReference type="Proteomes" id="UP000654075">
    <property type="component" value="Unassembled WGS sequence"/>
</dbReference>
<keyword evidence="5" id="KW-1185">Reference proteome</keyword>
<organism evidence="4 5">
    <name type="scientific">Polarella glacialis</name>
    <name type="common">Dinoflagellate</name>
    <dbReference type="NCBI Taxonomy" id="89957"/>
    <lineage>
        <taxon>Eukaryota</taxon>
        <taxon>Sar</taxon>
        <taxon>Alveolata</taxon>
        <taxon>Dinophyceae</taxon>
        <taxon>Suessiales</taxon>
        <taxon>Suessiaceae</taxon>
        <taxon>Polarella</taxon>
    </lineage>
</organism>
<evidence type="ECO:0000256" key="1">
    <source>
        <dbReference type="ARBA" id="ARBA00022450"/>
    </source>
</evidence>
<dbReference type="PANTHER" id="PTHR43775">
    <property type="entry name" value="FATTY ACID SYNTHASE"/>
    <property type="match status" value="1"/>
</dbReference>
<feature type="non-terminal residue" evidence="4">
    <location>
        <position position="1"/>
    </location>
</feature>
<dbReference type="SUPFAM" id="SSF53901">
    <property type="entry name" value="Thiolase-like"/>
    <property type="match status" value="1"/>
</dbReference>
<evidence type="ECO:0000313" key="4">
    <source>
        <dbReference type="EMBL" id="CAE8618184.1"/>
    </source>
</evidence>
<dbReference type="GO" id="GO:0006633">
    <property type="term" value="P:fatty acid biosynthetic process"/>
    <property type="evidence" value="ECO:0007669"/>
    <property type="project" value="TreeGrafter"/>
</dbReference>
<evidence type="ECO:0000313" key="5">
    <source>
        <dbReference type="Proteomes" id="UP000654075"/>
    </source>
</evidence>
<proteinExistence type="predicted"/>
<dbReference type="InterPro" id="IPR016039">
    <property type="entry name" value="Thiolase-like"/>
</dbReference>
<dbReference type="InterPro" id="IPR014030">
    <property type="entry name" value="Ketoacyl_synth_N"/>
</dbReference>
<dbReference type="Pfam" id="PF00109">
    <property type="entry name" value="ketoacyl-synt"/>
    <property type="match status" value="1"/>
</dbReference>
<dbReference type="InterPro" id="IPR050091">
    <property type="entry name" value="PKS_NRPS_Biosynth_Enz"/>
</dbReference>
<reference evidence="4" key="1">
    <citation type="submission" date="2021-02" db="EMBL/GenBank/DDBJ databases">
        <authorList>
            <person name="Dougan E. K."/>
            <person name="Rhodes N."/>
            <person name="Thang M."/>
            <person name="Chan C."/>
        </authorList>
    </citation>
    <scope>NUCLEOTIDE SEQUENCE</scope>
</reference>
<sequence>DALQPVKQQCSSAVCLGVDSILHPIGLLPLGWAGLLSARGRCQAFDDCADGYIRGEACCGVYLSPLLHQVDGIGLVVDGSPLGVASGTFCNNSGRSASLSAPSGALDRELVACCVRSADISVLDVDAVECHAVGQLLG</sequence>
<dbReference type="Gene3D" id="3.40.47.10">
    <property type="match status" value="1"/>
</dbReference>
<dbReference type="InterPro" id="IPR014031">
    <property type="entry name" value="Ketoacyl_synth_C"/>
</dbReference>
<gene>
    <name evidence="4" type="ORF">PGLA1383_LOCUS35826</name>
</gene>
<protein>
    <recommendedName>
        <fullName evidence="3">Ketosynthase family 3 (KS3) domain-containing protein</fullName>
    </recommendedName>
</protein>
<dbReference type="PANTHER" id="PTHR43775:SF37">
    <property type="entry name" value="SI:DKEY-61P9.11"/>
    <property type="match status" value="1"/>
</dbReference>
<dbReference type="Pfam" id="PF02801">
    <property type="entry name" value="Ketoacyl-synt_C"/>
    <property type="match status" value="1"/>
</dbReference>
<dbReference type="OMA" id="ECHAVGQ"/>
<name>A0A813G0Q5_POLGL</name>
<evidence type="ECO:0000256" key="2">
    <source>
        <dbReference type="ARBA" id="ARBA00022553"/>
    </source>
</evidence>
<feature type="domain" description="Ketosynthase family 3 (KS3)" evidence="3">
    <location>
        <begin position="1"/>
        <end position="138"/>
    </location>
</feature>
<dbReference type="OrthoDB" id="418624at2759"/>
<accession>A0A813G0Q5</accession>